<dbReference type="PROSITE" id="PS00108">
    <property type="entry name" value="PROTEIN_KINASE_ST"/>
    <property type="match status" value="1"/>
</dbReference>
<name>A0A1R2C5E3_9CILI</name>
<feature type="binding site" evidence="8">
    <location>
        <position position="52"/>
    </location>
    <ligand>
        <name>ATP</name>
        <dbReference type="ChEBI" id="CHEBI:30616"/>
    </ligand>
</feature>
<dbReference type="EMBL" id="MPUH01000277">
    <property type="protein sequence ID" value="OMJ84199.1"/>
    <property type="molecule type" value="Genomic_DNA"/>
</dbReference>
<evidence type="ECO:0000256" key="4">
    <source>
        <dbReference type="ARBA" id="ARBA00022737"/>
    </source>
</evidence>
<dbReference type="InterPro" id="IPR008271">
    <property type="entry name" value="Ser/Thr_kinase_AS"/>
</dbReference>
<dbReference type="CDD" id="cd13117">
    <property type="entry name" value="POLO_box_2"/>
    <property type="match status" value="1"/>
</dbReference>
<sequence>MLDQQIIEEKYTESNGNVTTKRYIKGRFLGKGGFASVYEMTRMDTQQVAAVKVIEKSSITKGRSRQKLMNEIKIHRSLHHKHIVNFEHSFEDENNFYIVLELCQNESMNYLLKRRKRLIELEVQCYLLQIISAIRHMHTQRVIHRDIKLGNIFLSNLMEVKMGDFGLATRLEYDGERKRTICGTPNYIAPEILDCRNGHSYEVDIWSFGVLMYTMLVGRPPFDSKDVKTTYSKIKVNSYSFPINIEISQDAKNLISRILVISPTERPTIDEILEHPFFNKNKIPSLLPTCSLIVPLSESYVKAFQKKPSTPKGTLLIKNFEDLPKLPRSASHKNTEIKPEFLLQSPTAKLDPRDRSESQTAAATGTATASVSSTFNIKRNAVISAYEYSEGGPKVWIKSWVDYTHKYGLGYVLSNNCGGFYYNDMSKIICDLKTETFKYISKKADNNDETVVSQSFANVPDSLQKKVSIIRHFLKHINVADPIEAKDEGVVYVKKWLLTNHAIFFRLTNKVVQVYFKDHTEVLLCGNNKNLAYVDKNKKTTIMTLNECMDSGNREIIKRLKYTKEILTGMLQNAAENNDN</sequence>
<keyword evidence="13" id="KW-1185">Reference proteome</keyword>
<dbReference type="CDD" id="cd13118">
    <property type="entry name" value="POLO_box_1"/>
    <property type="match status" value="1"/>
</dbReference>
<proteinExistence type="inferred from homology"/>
<dbReference type="OrthoDB" id="408964at2759"/>
<keyword evidence="3 9" id="KW-0808">Transferase</keyword>
<evidence type="ECO:0000259" key="11">
    <source>
        <dbReference type="PROSITE" id="PS50078"/>
    </source>
</evidence>
<protein>
    <recommendedName>
        <fullName evidence="9">Serine/threonine-protein kinase PLK</fullName>
        <ecNumber evidence="9">2.7.11.21</ecNumber>
    </recommendedName>
    <alternativeName>
        <fullName evidence="9">Polo-like kinase</fullName>
    </alternativeName>
</protein>
<keyword evidence="2 9" id="KW-0723">Serine/threonine-protein kinase</keyword>
<dbReference type="CDD" id="cd14099">
    <property type="entry name" value="STKc_PLK"/>
    <property type="match status" value="1"/>
</dbReference>
<dbReference type="EC" id="2.7.11.21" evidence="9"/>
<dbReference type="InterPro" id="IPR036947">
    <property type="entry name" value="POLO_box_dom_sf"/>
</dbReference>
<dbReference type="PROSITE" id="PS00107">
    <property type="entry name" value="PROTEIN_KINASE_ATP"/>
    <property type="match status" value="1"/>
</dbReference>
<comment type="catalytic activity">
    <reaction evidence="9">
        <text>L-threonyl-[protein] + ATP = O-phospho-L-threonyl-[protein] + ADP + H(+)</text>
        <dbReference type="Rhea" id="RHEA:46608"/>
        <dbReference type="Rhea" id="RHEA-COMP:11060"/>
        <dbReference type="Rhea" id="RHEA-COMP:11605"/>
        <dbReference type="ChEBI" id="CHEBI:15378"/>
        <dbReference type="ChEBI" id="CHEBI:30013"/>
        <dbReference type="ChEBI" id="CHEBI:30616"/>
        <dbReference type="ChEBI" id="CHEBI:61977"/>
        <dbReference type="ChEBI" id="CHEBI:456216"/>
        <dbReference type="EC" id="2.7.11.21"/>
    </reaction>
</comment>
<keyword evidence="6 9" id="KW-0418">Kinase</keyword>
<dbReference type="GO" id="GO:0005524">
    <property type="term" value="F:ATP binding"/>
    <property type="evidence" value="ECO:0007669"/>
    <property type="project" value="UniProtKB-UniRule"/>
</dbReference>
<dbReference type="InterPro" id="IPR011009">
    <property type="entry name" value="Kinase-like_dom_sf"/>
</dbReference>
<dbReference type="InterPro" id="IPR033701">
    <property type="entry name" value="POLO_box_1"/>
</dbReference>
<dbReference type="FunFam" id="3.30.200.20:FF:000091">
    <property type="entry name" value="Serine/threonine-protein kinase PLK"/>
    <property type="match status" value="1"/>
</dbReference>
<dbReference type="InterPro" id="IPR033695">
    <property type="entry name" value="POLO_box_2"/>
</dbReference>
<comment type="caution">
    <text evidence="12">The sequence shown here is derived from an EMBL/GenBank/DDBJ whole genome shotgun (WGS) entry which is preliminary data.</text>
</comment>
<keyword evidence="5 8" id="KW-0547">Nucleotide-binding</keyword>
<dbReference type="Pfam" id="PF00069">
    <property type="entry name" value="Pkinase"/>
    <property type="match status" value="1"/>
</dbReference>
<comment type="subunit">
    <text evidence="1">Monomer.</text>
</comment>
<dbReference type="PANTHER" id="PTHR24345:SF0">
    <property type="entry name" value="CELL CYCLE SERINE_THREONINE-PROTEIN KINASE CDC5_MSD2"/>
    <property type="match status" value="1"/>
</dbReference>
<dbReference type="GO" id="GO:0004674">
    <property type="term" value="F:protein serine/threonine kinase activity"/>
    <property type="evidence" value="ECO:0007669"/>
    <property type="project" value="UniProtKB-KW"/>
</dbReference>
<comment type="similarity">
    <text evidence="9">Belongs to the protein kinase superfamily. Ser/Thr protein kinase family. CDC5/Polo subfamily.</text>
</comment>
<feature type="domain" description="POLO box" evidence="11">
    <location>
        <begin position="492"/>
        <end position="572"/>
    </location>
</feature>
<dbReference type="Gene3D" id="3.30.200.20">
    <property type="entry name" value="Phosphorylase Kinase, domain 1"/>
    <property type="match status" value="1"/>
</dbReference>
<dbReference type="AlphaFoldDB" id="A0A1R2C5E3"/>
<evidence type="ECO:0000256" key="2">
    <source>
        <dbReference type="ARBA" id="ARBA00022527"/>
    </source>
</evidence>
<dbReference type="InterPro" id="IPR000719">
    <property type="entry name" value="Prot_kinase_dom"/>
</dbReference>
<dbReference type="PROSITE" id="PS50011">
    <property type="entry name" value="PROTEIN_KINASE_DOM"/>
    <property type="match status" value="1"/>
</dbReference>
<dbReference type="SUPFAM" id="SSF56112">
    <property type="entry name" value="Protein kinase-like (PK-like)"/>
    <property type="match status" value="1"/>
</dbReference>
<evidence type="ECO:0000256" key="9">
    <source>
        <dbReference type="RuleBase" id="RU361162"/>
    </source>
</evidence>
<evidence type="ECO:0000256" key="3">
    <source>
        <dbReference type="ARBA" id="ARBA00022679"/>
    </source>
</evidence>
<accession>A0A1R2C5E3</accession>
<dbReference type="Pfam" id="PF00659">
    <property type="entry name" value="POLO_box"/>
    <property type="match status" value="2"/>
</dbReference>
<dbReference type="Proteomes" id="UP000187209">
    <property type="component" value="Unassembled WGS sequence"/>
</dbReference>
<dbReference type="PANTHER" id="PTHR24345">
    <property type="entry name" value="SERINE/THREONINE-PROTEIN KINASE PLK"/>
    <property type="match status" value="1"/>
</dbReference>
<evidence type="ECO:0000256" key="6">
    <source>
        <dbReference type="ARBA" id="ARBA00022777"/>
    </source>
</evidence>
<evidence type="ECO:0000256" key="1">
    <source>
        <dbReference type="ARBA" id="ARBA00011245"/>
    </source>
</evidence>
<dbReference type="InterPro" id="IPR017441">
    <property type="entry name" value="Protein_kinase_ATP_BS"/>
</dbReference>
<dbReference type="SUPFAM" id="SSF82615">
    <property type="entry name" value="Polo-box domain"/>
    <property type="match status" value="2"/>
</dbReference>
<dbReference type="FunFam" id="1.10.510.10:FF:000571">
    <property type="entry name" value="Maternal embryonic leucine zipper kinase"/>
    <property type="match status" value="1"/>
</dbReference>
<evidence type="ECO:0000256" key="7">
    <source>
        <dbReference type="ARBA" id="ARBA00022840"/>
    </source>
</evidence>
<feature type="domain" description="Protein kinase" evidence="10">
    <location>
        <begin position="23"/>
        <end position="278"/>
    </location>
</feature>
<dbReference type="Gene3D" id="1.10.510.10">
    <property type="entry name" value="Transferase(Phosphotransferase) domain 1"/>
    <property type="match status" value="1"/>
</dbReference>
<reference evidence="12 13" key="1">
    <citation type="submission" date="2016-11" db="EMBL/GenBank/DDBJ databases">
        <title>The macronuclear genome of Stentor coeruleus: a giant cell with tiny introns.</title>
        <authorList>
            <person name="Slabodnick M."/>
            <person name="Ruby J.G."/>
            <person name="Reiff S.B."/>
            <person name="Swart E.C."/>
            <person name="Gosai S."/>
            <person name="Prabakaran S."/>
            <person name="Witkowska E."/>
            <person name="Larue G.E."/>
            <person name="Fisher S."/>
            <person name="Freeman R.M."/>
            <person name="Gunawardena J."/>
            <person name="Chu W."/>
            <person name="Stover N.A."/>
            <person name="Gregory B.D."/>
            <person name="Nowacki M."/>
            <person name="Derisi J."/>
            <person name="Roy S.W."/>
            <person name="Marshall W.F."/>
            <person name="Sood P."/>
        </authorList>
    </citation>
    <scope>NUCLEOTIDE SEQUENCE [LARGE SCALE GENOMIC DNA]</scope>
    <source>
        <strain evidence="12">WM001</strain>
    </source>
</reference>
<evidence type="ECO:0000256" key="8">
    <source>
        <dbReference type="PROSITE-ProRule" id="PRU10141"/>
    </source>
</evidence>
<dbReference type="PROSITE" id="PS50078">
    <property type="entry name" value="POLO_BOX"/>
    <property type="match status" value="2"/>
</dbReference>
<dbReference type="Gene3D" id="3.30.1120.30">
    <property type="entry name" value="POLO box domain"/>
    <property type="match status" value="2"/>
</dbReference>
<evidence type="ECO:0000256" key="5">
    <source>
        <dbReference type="ARBA" id="ARBA00022741"/>
    </source>
</evidence>
<keyword evidence="7 8" id="KW-0067">ATP-binding</keyword>
<evidence type="ECO:0000259" key="10">
    <source>
        <dbReference type="PROSITE" id="PS50011"/>
    </source>
</evidence>
<dbReference type="GO" id="GO:0005634">
    <property type="term" value="C:nucleus"/>
    <property type="evidence" value="ECO:0007669"/>
    <property type="project" value="TreeGrafter"/>
</dbReference>
<dbReference type="SMART" id="SM00220">
    <property type="entry name" value="S_TKc"/>
    <property type="match status" value="1"/>
</dbReference>
<organism evidence="12 13">
    <name type="scientific">Stentor coeruleus</name>
    <dbReference type="NCBI Taxonomy" id="5963"/>
    <lineage>
        <taxon>Eukaryota</taxon>
        <taxon>Sar</taxon>
        <taxon>Alveolata</taxon>
        <taxon>Ciliophora</taxon>
        <taxon>Postciliodesmatophora</taxon>
        <taxon>Heterotrichea</taxon>
        <taxon>Heterotrichida</taxon>
        <taxon>Stentoridae</taxon>
        <taxon>Stentor</taxon>
    </lineage>
</organism>
<evidence type="ECO:0000313" key="13">
    <source>
        <dbReference type="Proteomes" id="UP000187209"/>
    </source>
</evidence>
<evidence type="ECO:0000313" key="12">
    <source>
        <dbReference type="EMBL" id="OMJ84199.1"/>
    </source>
</evidence>
<dbReference type="InterPro" id="IPR000959">
    <property type="entry name" value="POLO_box_dom"/>
</dbReference>
<feature type="domain" description="POLO box" evidence="11">
    <location>
        <begin position="396"/>
        <end position="479"/>
    </location>
</feature>
<keyword evidence="4" id="KW-0677">Repeat</keyword>
<gene>
    <name evidence="12" type="ORF">SteCoe_14754</name>
</gene>